<dbReference type="RefSeq" id="WP_091971558.1">
    <property type="nucleotide sequence ID" value="NZ_FOPM01000009.1"/>
</dbReference>
<proteinExistence type="predicted"/>
<sequence length="256" mass="27238">MVDPITDSDLTAFVDGQLDVTRRLDVEAHLARHPDIAARVMAEMHDRDALREAFAQMPAPVLVPERLRKAARRLDQSLTWRRAGERLRRAAVIALLVGAGWLAHSDSFLLGVPDTFAAPVDPTLVADARNAREAAQIRGRLAAQRTTAYDRTGIAGATGIALPDLPGDWTVRDVQIVPARHGTGVEVVIDAGALGELSLFATHGGKPGPGEGEVTSPGDGETAYWVSGRTAYALSGPDHAGIQAAAQRLASKRTKL</sequence>
<keyword evidence="1" id="KW-0472">Membrane</keyword>
<name>A0A1I2UB90_9HYPH</name>
<dbReference type="STRING" id="582675.SAMN05192565_109143"/>
<dbReference type="Proteomes" id="UP000199229">
    <property type="component" value="Unassembled WGS sequence"/>
</dbReference>
<organism evidence="1 2">
    <name type="scientific">Methylobacterium gossipiicola</name>
    <dbReference type="NCBI Taxonomy" id="582675"/>
    <lineage>
        <taxon>Bacteria</taxon>
        <taxon>Pseudomonadati</taxon>
        <taxon>Pseudomonadota</taxon>
        <taxon>Alphaproteobacteria</taxon>
        <taxon>Hyphomicrobiales</taxon>
        <taxon>Methylobacteriaceae</taxon>
        <taxon>Methylobacterium</taxon>
    </lineage>
</organism>
<accession>A0A1I2UB90</accession>
<evidence type="ECO:0000313" key="1">
    <source>
        <dbReference type="EMBL" id="SFG74318.1"/>
    </source>
</evidence>
<protein>
    <submittedName>
        <fullName evidence="1">Transmembrane transcriptional regulator (Anti-sigma factor RsiW)</fullName>
    </submittedName>
</protein>
<dbReference type="AlphaFoldDB" id="A0A1I2UB90"/>
<dbReference type="OrthoDB" id="9152892at2"/>
<dbReference type="EMBL" id="FOPM01000009">
    <property type="protein sequence ID" value="SFG74318.1"/>
    <property type="molecule type" value="Genomic_DNA"/>
</dbReference>
<reference evidence="2" key="1">
    <citation type="submission" date="2016-10" db="EMBL/GenBank/DDBJ databases">
        <authorList>
            <person name="Varghese N."/>
            <person name="Submissions S."/>
        </authorList>
    </citation>
    <scope>NUCLEOTIDE SEQUENCE [LARGE SCALE GENOMIC DNA]</scope>
    <source>
        <strain evidence="2">Gh-105</strain>
    </source>
</reference>
<gene>
    <name evidence="1" type="ORF">SAMN05192565_109143</name>
</gene>
<keyword evidence="1" id="KW-0812">Transmembrane</keyword>
<keyword evidence="2" id="KW-1185">Reference proteome</keyword>
<evidence type="ECO:0000313" key="2">
    <source>
        <dbReference type="Proteomes" id="UP000199229"/>
    </source>
</evidence>